<sequence length="75" mass="8816">MKYDETILKLMKIRENNIIPKIINSVVFKFLKCGFLIFSFNAIENAIVKTIVQKIKEIFPISFKNFILLDFLCTL</sequence>
<evidence type="ECO:0000313" key="1">
    <source>
        <dbReference type="EMBL" id="GAA4123247.1"/>
    </source>
</evidence>
<protein>
    <submittedName>
        <fullName evidence="1">Uncharacterized protein</fullName>
    </submittedName>
</protein>
<dbReference type="Proteomes" id="UP001501333">
    <property type="component" value="Unassembled WGS sequence"/>
</dbReference>
<organism evidence="1 2">
    <name type="scientific">Flavobacterium chungbukense</name>
    <dbReference type="NCBI Taxonomy" id="877464"/>
    <lineage>
        <taxon>Bacteria</taxon>
        <taxon>Pseudomonadati</taxon>
        <taxon>Bacteroidota</taxon>
        <taxon>Flavobacteriia</taxon>
        <taxon>Flavobacteriales</taxon>
        <taxon>Flavobacteriaceae</taxon>
        <taxon>Flavobacterium</taxon>
    </lineage>
</organism>
<proteinExistence type="predicted"/>
<gene>
    <name evidence="1" type="ORF">GCM10022250_06780</name>
</gene>
<evidence type="ECO:0000313" key="2">
    <source>
        <dbReference type="Proteomes" id="UP001501333"/>
    </source>
</evidence>
<dbReference type="EMBL" id="BAABAO010000003">
    <property type="protein sequence ID" value="GAA4123247.1"/>
    <property type="molecule type" value="Genomic_DNA"/>
</dbReference>
<accession>A0ABP7XPW9</accession>
<comment type="caution">
    <text evidence="1">The sequence shown here is derived from an EMBL/GenBank/DDBJ whole genome shotgun (WGS) entry which is preliminary data.</text>
</comment>
<name>A0ABP7XPW9_9FLAO</name>
<reference evidence="2" key="1">
    <citation type="journal article" date="2019" name="Int. J. Syst. Evol. Microbiol.">
        <title>The Global Catalogue of Microorganisms (GCM) 10K type strain sequencing project: providing services to taxonomists for standard genome sequencing and annotation.</title>
        <authorList>
            <consortium name="The Broad Institute Genomics Platform"/>
            <consortium name="The Broad Institute Genome Sequencing Center for Infectious Disease"/>
            <person name="Wu L."/>
            <person name="Ma J."/>
        </authorList>
    </citation>
    <scope>NUCLEOTIDE SEQUENCE [LARGE SCALE GENOMIC DNA]</scope>
    <source>
        <strain evidence="2">JCM 17386</strain>
    </source>
</reference>
<keyword evidence="2" id="KW-1185">Reference proteome</keyword>